<feature type="region of interest" description="Disordered" evidence="1">
    <location>
        <begin position="33"/>
        <end position="62"/>
    </location>
</feature>
<dbReference type="AlphaFoldDB" id="A0A392TU67"/>
<organism evidence="2 3">
    <name type="scientific">Trifolium medium</name>
    <dbReference type="NCBI Taxonomy" id="97028"/>
    <lineage>
        <taxon>Eukaryota</taxon>
        <taxon>Viridiplantae</taxon>
        <taxon>Streptophyta</taxon>
        <taxon>Embryophyta</taxon>
        <taxon>Tracheophyta</taxon>
        <taxon>Spermatophyta</taxon>
        <taxon>Magnoliopsida</taxon>
        <taxon>eudicotyledons</taxon>
        <taxon>Gunneridae</taxon>
        <taxon>Pentapetalae</taxon>
        <taxon>rosids</taxon>
        <taxon>fabids</taxon>
        <taxon>Fabales</taxon>
        <taxon>Fabaceae</taxon>
        <taxon>Papilionoideae</taxon>
        <taxon>50 kb inversion clade</taxon>
        <taxon>NPAAA clade</taxon>
        <taxon>Hologalegina</taxon>
        <taxon>IRL clade</taxon>
        <taxon>Trifolieae</taxon>
        <taxon>Trifolium</taxon>
    </lineage>
</organism>
<dbReference type="Proteomes" id="UP000265520">
    <property type="component" value="Unassembled WGS sequence"/>
</dbReference>
<accession>A0A392TU67</accession>
<evidence type="ECO:0000256" key="1">
    <source>
        <dbReference type="SAM" id="MobiDB-lite"/>
    </source>
</evidence>
<comment type="caution">
    <text evidence="2">The sequence shown here is derived from an EMBL/GenBank/DDBJ whole genome shotgun (WGS) entry which is preliminary data.</text>
</comment>
<feature type="non-terminal residue" evidence="2">
    <location>
        <position position="62"/>
    </location>
</feature>
<reference evidence="2 3" key="1">
    <citation type="journal article" date="2018" name="Front. Plant Sci.">
        <title>Red Clover (Trifolium pratense) and Zigzag Clover (T. medium) - A Picture of Genomic Similarities and Differences.</title>
        <authorList>
            <person name="Dluhosova J."/>
            <person name="Istvanek J."/>
            <person name="Nedelnik J."/>
            <person name="Repkova J."/>
        </authorList>
    </citation>
    <scope>NUCLEOTIDE SEQUENCE [LARGE SCALE GENOMIC DNA]</scope>
    <source>
        <strain evidence="3">cv. 10/8</strain>
        <tissue evidence="2">Leaf</tissue>
    </source>
</reference>
<protein>
    <submittedName>
        <fullName evidence="2">Uncharacterized protein</fullName>
    </submittedName>
</protein>
<proteinExistence type="predicted"/>
<evidence type="ECO:0000313" key="3">
    <source>
        <dbReference type="Proteomes" id="UP000265520"/>
    </source>
</evidence>
<keyword evidence="3" id="KW-1185">Reference proteome</keyword>
<sequence length="62" mass="6749">MVGKSFLGTCSSVEMSFFKESPKKIPTWMGVTQKDKQPMSDGFGPSMVDVEEGLPRPGLGPR</sequence>
<evidence type="ECO:0000313" key="2">
    <source>
        <dbReference type="EMBL" id="MCI64612.1"/>
    </source>
</evidence>
<name>A0A392TU67_9FABA</name>
<dbReference type="EMBL" id="LXQA010659691">
    <property type="protein sequence ID" value="MCI64612.1"/>
    <property type="molecule type" value="Genomic_DNA"/>
</dbReference>